<dbReference type="KEGG" id="ock:EXM22_10775"/>
<gene>
    <name evidence="2" type="ORF">EXM22_10775</name>
</gene>
<dbReference type="PANTHER" id="PTHR30290:SF83">
    <property type="entry name" value="ABC TRANSPORTER SUBSTRATE-BINDING PROTEIN"/>
    <property type="match status" value="1"/>
</dbReference>
<dbReference type="PIRSF" id="PIRSF002741">
    <property type="entry name" value="MppA"/>
    <property type="match status" value="1"/>
</dbReference>
<dbReference type="Proteomes" id="UP000324209">
    <property type="component" value="Chromosome"/>
</dbReference>
<proteinExistence type="predicted"/>
<organism evidence="2 3">
    <name type="scientific">Oceanispirochaeta crateris</name>
    <dbReference type="NCBI Taxonomy" id="2518645"/>
    <lineage>
        <taxon>Bacteria</taxon>
        <taxon>Pseudomonadati</taxon>
        <taxon>Spirochaetota</taxon>
        <taxon>Spirochaetia</taxon>
        <taxon>Spirochaetales</taxon>
        <taxon>Spirochaetaceae</taxon>
        <taxon>Oceanispirochaeta</taxon>
    </lineage>
</organism>
<accession>A0A5C1QPE4</accession>
<dbReference type="InterPro" id="IPR030678">
    <property type="entry name" value="Peptide/Ni-bd"/>
</dbReference>
<dbReference type="GO" id="GO:0043190">
    <property type="term" value="C:ATP-binding cassette (ABC) transporter complex"/>
    <property type="evidence" value="ECO:0007669"/>
    <property type="project" value="InterPro"/>
</dbReference>
<dbReference type="InterPro" id="IPR000914">
    <property type="entry name" value="SBP_5_dom"/>
</dbReference>
<evidence type="ECO:0000313" key="2">
    <source>
        <dbReference type="EMBL" id="QEN08444.1"/>
    </source>
</evidence>
<name>A0A5C1QPE4_9SPIO</name>
<dbReference type="InterPro" id="IPR039424">
    <property type="entry name" value="SBP_5"/>
</dbReference>
<dbReference type="Gene3D" id="3.40.190.10">
    <property type="entry name" value="Periplasmic binding protein-like II"/>
    <property type="match status" value="1"/>
</dbReference>
<evidence type="ECO:0000259" key="1">
    <source>
        <dbReference type="Pfam" id="PF00496"/>
    </source>
</evidence>
<dbReference type="PANTHER" id="PTHR30290">
    <property type="entry name" value="PERIPLASMIC BINDING COMPONENT OF ABC TRANSPORTER"/>
    <property type="match status" value="1"/>
</dbReference>
<dbReference type="Gene3D" id="3.10.105.10">
    <property type="entry name" value="Dipeptide-binding Protein, Domain 3"/>
    <property type="match status" value="1"/>
</dbReference>
<dbReference type="SUPFAM" id="SSF53850">
    <property type="entry name" value="Periplasmic binding protein-like II"/>
    <property type="match status" value="1"/>
</dbReference>
<dbReference type="Gene3D" id="3.90.76.10">
    <property type="entry name" value="Dipeptide-binding Protein, Domain 1"/>
    <property type="match status" value="1"/>
</dbReference>
<dbReference type="Pfam" id="PF00496">
    <property type="entry name" value="SBP_bac_5"/>
    <property type="match status" value="1"/>
</dbReference>
<dbReference type="OrthoDB" id="9772924at2"/>
<dbReference type="RefSeq" id="WP_149486525.1">
    <property type="nucleotide sequence ID" value="NZ_CP036150.1"/>
</dbReference>
<feature type="domain" description="Solute-binding protein family 5" evidence="1">
    <location>
        <begin position="90"/>
        <end position="453"/>
    </location>
</feature>
<protein>
    <recommendedName>
        <fullName evidence="1">Solute-binding protein family 5 domain-containing protein</fullName>
    </recommendedName>
</protein>
<sequence>MPLSSSRNRRILWIVLLFSLIPGTILSAGGQSEDWSGSSEIKIDKIDQFRVIISPLNDDRFFDSPPEDSEILILSQLFAGLVCINPETLQVEPALVASWSVLKEGAVYRFHLDDSSWSDGSSVKAEDLRLSFIHMLESGGAAAPGGSYVSRFIFNAEAYLRGEASDVDLGIRVLPGNVLELEFNRAYPFALNLLSHYSFFLYPQEFYDLGTIDLEALSGIKTSGDYTLDVNDEKAFVLLPTAPDLPGPDNILLIEAETAQEGLSFYLDDKADWLAPGGLPLMSLQDLEYRYDFNNSPGYMSYFYVLNHKRTPLNDPEFRRMLRQSLDTETLISDLLRSGQIPSHSLVPPMMYRDQDLSSQVFHALDTEEQMIPEEPNLEPLIMIYPAETGHRLLAEAMISQWEEAGFRINGHPLEALDFVVARTRGDYHLAFGGWMATYNDPLDFLSLFLSQEKRWGSVYESLFFDQKIIQAESGVGGFDRRTLLREAEEILVKETAFIPLFFDGTPHLIDLRKWKGVPLSFPGYASSFQFLHH</sequence>
<dbReference type="GO" id="GO:1904680">
    <property type="term" value="F:peptide transmembrane transporter activity"/>
    <property type="evidence" value="ECO:0007669"/>
    <property type="project" value="TreeGrafter"/>
</dbReference>
<dbReference type="EMBL" id="CP036150">
    <property type="protein sequence ID" value="QEN08444.1"/>
    <property type="molecule type" value="Genomic_DNA"/>
</dbReference>
<dbReference type="GO" id="GO:0030288">
    <property type="term" value="C:outer membrane-bounded periplasmic space"/>
    <property type="evidence" value="ECO:0007669"/>
    <property type="project" value="UniProtKB-ARBA"/>
</dbReference>
<dbReference type="AlphaFoldDB" id="A0A5C1QPE4"/>
<reference evidence="2 3" key="1">
    <citation type="submission" date="2019-02" db="EMBL/GenBank/DDBJ databases">
        <title>Complete Genome Sequence and Methylome Analysis of free living Spirochaetas.</title>
        <authorList>
            <person name="Fomenkov A."/>
            <person name="Dubinina G."/>
            <person name="Leshcheva N."/>
            <person name="Mikheeva N."/>
            <person name="Grabovich M."/>
            <person name="Vincze T."/>
            <person name="Roberts R.J."/>
        </authorList>
    </citation>
    <scope>NUCLEOTIDE SEQUENCE [LARGE SCALE GENOMIC DNA]</scope>
    <source>
        <strain evidence="2 3">K2</strain>
    </source>
</reference>
<dbReference type="GO" id="GO:0015833">
    <property type="term" value="P:peptide transport"/>
    <property type="evidence" value="ECO:0007669"/>
    <property type="project" value="TreeGrafter"/>
</dbReference>
<keyword evidence="3" id="KW-1185">Reference proteome</keyword>
<evidence type="ECO:0000313" key="3">
    <source>
        <dbReference type="Proteomes" id="UP000324209"/>
    </source>
</evidence>